<organism evidence="1 2">
    <name type="scientific">Bacillus thuringiensis YBT-1518</name>
    <dbReference type="NCBI Taxonomy" id="529122"/>
    <lineage>
        <taxon>Bacteria</taxon>
        <taxon>Bacillati</taxon>
        <taxon>Bacillota</taxon>
        <taxon>Bacilli</taxon>
        <taxon>Bacillales</taxon>
        <taxon>Bacillaceae</taxon>
        <taxon>Bacillus</taxon>
        <taxon>Bacillus cereus group</taxon>
    </lineage>
</organism>
<evidence type="ECO:0000313" key="2">
    <source>
        <dbReference type="Proteomes" id="UP000018566"/>
    </source>
</evidence>
<name>A0A9W3PIY3_BACTU</name>
<dbReference type="KEGG" id="bthu:YBT1518_28680"/>
<sequence>MPKLEDAYVVNKVRFDNSGEWILKYHVPHYIIHFKRNEKCKCNVWQVMWSINSHDAFFILYRRRTNVFGYIIVCGNKGEFIQTQYHLSFFHSYYVLIFGFLYQ</sequence>
<gene>
    <name evidence="1" type="ORF">YBT1518_28680</name>
</gene>
<protein>
    <submittedName>
        <fullName evidence="1">Uncharacterized protein</fullName>
    </submittedName>
</protein>
<reference evidence="1 2" key="1">
    <citation type="submission" date="2013-05" db="EMBL/GenBank/DDBJ databases">
        <title>Complete genome sequence of Bacillus thuringiensis YBT-1518, a typical strain with high toxicity to nematode.</title>
        <authorList>
            <person name="Wang P."/>
            <person name="Zhang C."/>
            <person name="Guo M."/>
            <person name="Guo S."/>
            <person name="Zhu Y."/>
            <person name="Zheng J."/>
            <person name="Zhu L."/>
            <person name="Ruan L."/>
            <person name="Peng D."/>
            <person name="Sun M."/>
        </authorList>
    </citation>
    <scope>NUCLEOTIDE SEQUENCE [LARGE SCALE GENOMIC DNA]</scope>
    <source>
        <strain evidence="1 2">YBT-1518</strain>
    </source>
</reference>
<dbReference type="EMBL" id="CP005935">
    <property type="protein sequence ID" value="AHA74839.1"/>
    <property type="molecule type" value="Genomic_DNA"/>
</dbReference>
<evidence type="ECO:0000313" key="1">
    <source>
        <dbReference type="EMBL" id="AHA74839.1"/>
    </source>
</evidence>
<accession>A0A9W3PIY3</accession>
<proteinExistence type="predicted"/>
<dbReference type="AlphaFoldDB" id="A0A9W3PIY3"/>
<dbReference type="Proteomes" id="UP000018566">
    <property type="component" value="Chromosome"/>
</dbReference>